<sequence length="37" mass="4380">MRILLILNPIIVWENNKNIKVLNIIILGYNFIKDKTV</sequence>
<gene>
    <name evidence="1" type="ORF">CLSA_c32630</name>
</gene>
<organism evidence="1 2">
    <name type="scientific">Clostridium saccharobutylicum DSM 13864</name>
    <dbReference type="NCBI Taxonomy" id="1345695"/>
    <lineage>
        <taxon>Bacteria</taxon>
        <taxon>Bacillati</taxon>
        <taxon>Bacillota</taxon>
        <taxon>Clostridia</taxon>
        <taxon>Eubacteriales</taxon>
        <taxon>Clostridiaceae</taxon>
        <taxon>Clostridium</taxon>
    </lineage>
</organism>
<name>U5MXN8_CLOSA</name>
<dbReference type="KEGG" id="csb:CLSA_c32630"/>
<dbReference type="PATRIC" id="fig|1345695.3.peg.3243"/>
<reference evidence="1 2" key="1">
    <citation type="journal article" date="2013" name="Genome Announc.">
        <title>Complete Genome Sequence of the Solvent Producer Clostridium saccharobutylicum NCP262 (DSM 13864).</title>
        <authorList>
            <person name="Poehlein A."/>
            <person name="Hartwich K."/>
            <person name="Krabben P."/>
            <person name="Ehrenreich A."/>
            <person name="Liebl W."/>
            <person name="Durre P."/>
            <person name="Gottschalk G."/>
            <person name="Daniel R."/>
        </authorList>
    </citation>
    <scope>NUCLEOTIDE SEQUENCE [LARGE SCALE GENOMIC DNA]</scope>
    <source>
        <strain evidence="1">DSM 13864</strain>
    </source>
</reference>
<protein>
    <submittedName>
        <fullName evidence="1">Uncharacterized protein</fullName>
    </submittedName>
</protein>
<accession>U5MXN8</accession>
<evidence type="ECO:0000313" key="2">
    <source>
        <dbReference type="Proteomes" id="UP000017118"/>
    </source>
</evidence>
<dbReference type="Proteomes" id="UP000017118">
    <property type="component" value="Chromosome"/>
</dbReference>
<proteinExistence type="predicted"/>
<evidence type="ECO:0000313" key="1">
    <source>
        <dbReference type="EMBL" id="AGX44227.1"/>
    </source>
</evidence>
<dbReference type="EMBL" id="CP006721">
    <property type="protein sequence ID" value="AGX44227.1"/>
    <property type="molecule type" value="Genomic_DNA"/>
</dbReference>
<dbReference type="AlphaFoldDB" id="U5MXN8"/>
<dbReference type="HOGENOM" id="CLU_3342343_0_0_9"/>
<keyword evidence="2" id="KW-1185">Reference proteome</keyword>